<comment type="similarity">
    <text evidence="1 6 7">Belongs to the peptidase S8 family.</text>
</comment>
<dbReference type="GO" id="GO:0005975">
    <property type="term" value="P:carbohydrate metabolic process"/>
    <property type="evidence" value="ECO:0007669"/>
    <property type="project" value="UniProtKB-ARBA"/>
</dbReference>
<name>A0A5Q0HCW9_SACSY</name>
<dbReference type="InterPro" id="IPR036852">
    <property type="entry name" value="Peptidase_S8/S53_dom_sf"/>
</dbReference>
<evidence type="ECO:0000313" key="10">
    <source>
        <dbReference type="EMBL" id="QFZ24116.1"/>
    </source>
</evidence>
<dbReference type="InterPro" id="IPR051048">
    <property type="entry name" value="Peptidase_S8/S53_subtilisin"/>
</dbReference>
<dbReference type="PRINTS" id="PR00723">
    <property type="entry name" value="SUBTILISIN"/>
</dbReference>
<evidence type="ECO:0000259" key="9">
    <source>
        <dbReference type="Pfam" id="PF00082"/>
    </source>
</evidence>
<evidence type="ECO:0000256" key="8">
    <source>
        <dbReference type="SAM" id="SignalP"/>
    </source>
</evidence>
<protein>
    <submittedName>
        <fullName evidence="10">Peptidase S8</fullName>
    </submittedName>
</protein>
<feature type="active site" description="Charge relay system" evidence="5 6">
    <location>
        <position position="233"/>
    </location>
</feature>
<dbReference type="PANTHER" id="PTHR43399:SF4">
    <property type="entry name" value="CELL WALL-ASSOCIATED PROTEASE"/>
    <property type="match status" value="1"/>
</dbReference>
<evidence type="ECO:0000256" key="5">
    <source>
        <dbReference type="PIRSR" id="PIRSR615500-1"/>
    </source>
</evidence>
<dbReference type="EMBL" id="CP034550">
    <property type="protein sequence ID" value="QFZ24116.1"/>
    <property type="molecule type" value="Genomic_DNA"/>
</dbReference>
<sequence length="1062" mass="109094">MLVLGLAASLVNTPRAGAAPQPAPPVPATPGAQPHQVTLITGDRVVVAGTSLRSVVPGPGRERLAFHRFVRDGRLHVVPRDVAGPLAAGRLDLRLFDVTGLVDAGYDDTRRDTVPLIVTGTPATGLGAATALPAVGATAAQVAKAEAAATFQALLADPGVTKVWLDGVRRPALDRSTAQIGAPAAWQAGYTGEGVKVAVLDTGVDADHPDLRGREAAERNFTDDPDAVDRIGHGTHVAATIASNDAKYRGVAPGAALLDGKVCASSGMCQDSWILAAMQWAVEQGADVVNMSLGGTDTPGLDPLEQAVETLSRQTGALFVVAAGNSGSPGTIGSPGSADAALTVGAVDRQDGIAPFSSRGPRLGDGGPKPDITAPGVDIVAAKAAEGVLGDPVDDGHVAMSGTSMATPHVAGAAALLAQQHPDWTGARLKAALMASAAHNPALTAFDQGAGRVDSGRALTASVTADPPSLALGLHPWPHDDDTPVSKTFTLRNPGTAPVALDLTVDAEGPGGAPADLFTVSPARVTVPAGGEAAVTVTADTRVGAVDGPYSGAVVASGGGTRLRVPLGVDREVESYDATFEFVDAAGRPAVEPFGLLLGLDNGTIAFLEPEAGRAAVRLPVGEYFLVTEIPTDGRWALLAQPGLRVTGPTTVTADARTAEPVRITYPDAAARPQVGDVLFTRYEGGQPSFGIGSGYAGGIGGLSIGHLGPELPADRFGALLGEQATGTPVGTTPVTYRFSWLFRGRVPTGLTRAPARRELAEVRSELAPGPAGTAFRHAGFPVLAGGISGLGWEVDAKDRAIDYATPGPDVRWAWSALQVLGDAPQAVLDSPVRTPRPGRTYRERFNDPVFGPSLPATPFPYLARIGDTVDFSLPLFGDGRGNGGQSLVSSARTRLLRDGVEVGRTDYPGRVRTTVPPGAATYRVETEAVRAPGVSEFTSQVRGAWTFRSDTAPGDRYAPLPLTVVRFAPALDASGTAPAGRVLRVPLVVEQQEGAANGRVDRLRVEASFDDGRTWSAVPVAGRTALVRNPAGAGYASLRVSGSDRGGNTFEQTLVHAYKIG</sequence>
<dbReference type="InterPro" id="IPR023827">
    <property type="entry name" value="Peptidase_S8_Asp-AS"/>
</dbReference>
<evidence type="ECO:0000256" key="3">
    <source>
        <dbReference type="ARBA" id="ARBA00022801"/>
    </source>
</evidence>
<feature type="active site" description="Charge relay system" evidence="5 6">
    <location>
        <position position="201"/>
    </location>
</feature>
<evidence type="ECO:0000256" key="1">
    <source>
        <dbReference type="ARBA" id="ARBA00011073"/>
    </source>
</evidence>
<keyword evidence="3 6" id="KW-0378">Hydrolase</keyword>
<dbReference type="PROSITE" id="PS51892">
    <property type="entry name" value="SUBTILASE"/>
    <property type="match status" value="1"/>
</dbReference>
<keyword evidence="8" id="KW-0732">Signal</keyword>
<dbReference type="PANTHER" id="PTHR43399">
    <property type="entry name" value="SUBTILISIN-RELATED"/>
    <property type="match status" value="1"/>
</dbReference>
<evidence type="ECO:0000256" key="2">
    <source>
        <dbReference type="ARBA" id="ARBA00022670"/>
    </source>
</evidence>
<feature type="signal peptide" evidence="8">
    <location>
        <begin position="1"/>
        <end position="18"/>
    </location>
</feature>
<evidence type="ECO:0000256" key="6">
    <source>
        <dbReference type="PROSITE-ProRule" id="PRU01240"/>
    </source>
</evidence>
<dbReference type="InterPro" id="IPR023828">
    <property type="entry name" value="Peptidase_S8_Ser-AS"/>
</dbReference>
<dbReference type="Gene3D" id="3.40.50.200">
    <property type="entry name" value="Peptidase S8/S53 domain"/>
    <property type="match status" value="1"/>
</dbReference>
<dbReference type="InterPro" id="IPR000209">
    <property type="entry name" value="Peptidase_S8/S53_dom"/>
</dbReference>
<dbReference type="KEGG" id="ssyi:EKG83_09135"/>
<dbReference type="GO" id="GO:0004252">
    <property type="term" value="F:serine-type endopeptidase activity"/>
    <property type="evidence" value="ECO:0007669"/>
    <property type="project" value="UniProtKB-UniRule"/>
</dbReference>
<organism evidence="10 11">
    <name type="scientific">Saccharothrix syringae</name>
    <name type="common">Nocardiopsis syringae</name>
    <dbReference type="NCBI Taxonomy" id="103733"/>
    <lineage>
        <taxon>Bacteria</taxon>
        <taxon>Bacillati</taxon>
        <taxon>Actinomycetota</taxon>
        <taxon>Actinomycetes</taxon>
        <taxon>Pseudonocardiales</taxon>
        <taxon>Pseudonocardiaceae</taxon>
        <taxon>Saccharothrix</taxon>
    </lineage>
</organism>
<feature type="chain" id="PRO_5024856771" evidence="8">
    <location>
        <begin position="19"/>
        <end position="1062"/>
    </location>
</feature>
<dbReference type="SUPFAM" id="SSF52743">
    <property type="entry name" value="Subtilisin-like"/>
    <property type="match status" value="1"/>
</dbReference>
<dbReference type="GO" id="GO:0006508">
    <property type="term" value="P:proteolysis"/>
    <property type="evidence" value="ECO:0007669"/>
    <property type="project" value="UniProtKB-KW"/>
</dbReference>
<accession>A0A5Q0HCW9</accession>
<dbReference type="Proteomes" id="UP000325787">
    <property type="component" value="Chromosome"/>
</dbReference>
<feature type="active site" description="Charge relay system" evidence="5 6">
    <location>
        <position position="404"/>
    </location>
</feature>
<keyword evidence="11" id="KW-1185">Reference proteome</keyword>
<evidence type="ECO:0000256" key="4">
    <source>
        <dbReference type="ARBA" id="ARBA00022825"/>
    </source>
</evidence>
<dbReference type="Pfam" id="PF00082">
    <property type="entry name" value="Peptidase_S8"/>
    <property type="match status" value="1"/>
</dbReference>
<dbReference type="OrthoDB" id="9795680at2"/>
<dbReference type="InterPro" id="IPR015500">
    <property type="entry name" value="Peptidase_S8_subtilisin-rel"/>
</dbReference>
<keyword evidence="2 6" id="KW-0645">Protease</keyword>
<dbReference type="PROSITE" id="PS00138">
    <property type="entry name" value="SUBTILASE_SER"/>
    <property type="match status" value="1"/>
</dbReference>
<evidence type="ECO:0000313" key="11">
    <source>
        <dbReference type="Proteomes" id="UP000325787"/>
    </source>
</evidence>
<keyword evidence="4 6" id="KW-0720">Serine protease</keyword>
<proteinExistence type="inferred from homology"/>
<dbReference type="InterPro" id="IPR013783">
    <property type="entry name" value="Ig-like_fold"/>
</dbReference>
<dbReference type="Gene3D" id="2.60.40.10">
    <property type="entry name" value="Immunoglobulins"/>
    <property type="match status" value="1"/>
</dbReference>
<evidence type="ECO:0000256" key="7">
    <source>
        <dbReference type="RuleBase" id="RU003355"/>
    </source>
</evidence>
<feature type="domain" description="Peptidase S8/S53" evidence="9">
    <location>
        <begin position="192"/>
        <end position="451"/>
    </location>
</feature>
<dbReference type="AlphaFoldDB" id="A0A5Q0HCW9"/>
<gene>
    <name evidence="10" type="ORF">EKG83_09135</name>
</gene>
<dbReference type="PROSITE" id="PS00136">
    <property type="entry name" value="SUBTILASE_ASP"/>
    <property type="match status" value="1"/>
</dbReference>
<reference evidence="11" key="1">
    <citation type="journal article" date="2021" name="Curr. Microbiol.">
        <title>Complete genome of nocamycin-producing strain Saccharothrix syringae NRRL B-16468 reveals the biosynthetic potential for secondary metabolites.</title>
        <authorList>
            <person name="Mo X."/>
            <person name="Yang S."/>
        </authorList>
    </citation>
    <scope>NUCLEOTIDE SEQUENCE [LARGE SCALE GENOMIC DNA]</scope>
    <source>
        <strain evidence="11">ATCC 51364 / DSM 43886 / JCM 6844 / KCTC 9398 / NBRC 14523 / NRRL B-16468 / INA 2240</strain>
    </source>
</reference>